<dbReference type="AlphaFoldDB" id="A0A366SBU7"/>
<dbReference type="InterPro" id="IPR052358">
    <property type="entry name" value="Aro_Compnd_Degr_Hydrolases"/>
</dbReference>
<dbReference type="PANTHER" id="PTHR35563">
    <property type="entry name" value="BARREL METAL-DEPENDENT HYDROLASE, PUTATIVE (AFU_ORTHOLOGUE AFUA_1G16240)-RELATED"/>
    <property type="match status" value="1"/>
</dbReference>
<accession>A0A366SBU7</accession>
<reference evidence="2 3" key="1">
    <citation type="submission" date="2018-06" db="EMBL/GenBank/DDBJ databases">
        <title>Fusarium incarnatum-equiseti species complex species 28.</title>
        <authorList>
            <person name="Gardiner D.M."/>
        </authorList>
    </citation>
    <scope>NUCLEOTIDE SEQUENCE [LARGE SCALE GENOMIC DNA]</scope>
    <source>
        <strain evidence="2 3">FIESC_28</strain>
    </source>
</reference>
<name>A0A366SBU7_9HYPO</name>
<feature type="domain" description="Amidohydrolase-related" evidence="1">
    <location>
        <begin position="73"/>
        <end position="352"/>
    </location>
</feature>
<dbReference type="InterPro" id="IPR006680">
    <property type="entry name" value="Amidohydro-rel"/>
</dbReference>
<dbReference type="EMBL" id="QKXC01000009">
    <property type="protein sequence ID" value="RBR26817.1"/>
    <property type="molecule type" value="Genomic_DNA"/>
</dbReference>
<evidence type="ECO:0000313" key="3">
    <source>
        <dbReference type="Proteomes" id="UP000253153"/>
    </source>
</evidence>
<dbReference type="Proteomes" id="UP000253153">
    <property type="component" value="Unassembled WGS sequence"/>
</dbReference>
<dbReference type="OrthoDB" id="2135488at2759"/>
<organism evidence="2 3">
    <name type="scientific">Fusarium coffeatum</name>
    <dbReference type="NCBI Taxonomy" id="231269"/>
    <lineage>
        <taxon>Eukaryota</taxon>
        <taxon>Fungi</taxon>
        <taxon>Dikarya</taxon>
        <taxon>Ascomycota</taxon>
        <taxon>Pezizomycotina</taxon>
        <taxon>Sordariomycetes</taxon>
        <taxon>Hypocreomycetidae</taxon>
        <taxon>Hypocreales</taxon>
        <taxon>Nectriaceae</taxon>
        <taxon>Fusarium</taxon>
        <taxon>Fusarium incarnatum-equiseti species complex</taxon>
    </lineage>
</organism>
<proteinExistence type="predicted"/>
<dbReference type="InterPro" id="IPR032466">
    <property type="entry name" value="Metal_Hydrolase"/>
</dbReference>
<gene>
    <name evidence="2" type="ORF">FIESC28_00398</name>
</gene>
<dbReference type="SUPFAM" id="SSF51556">
    <property type="entry name" value="Metallo-dependent hydrolases"/>
    <property type="match status" value="1"/>
</dbReference>
<dbReference type="RefSeq" id="XP_031021408.1">
    <property type="nucleotide sequence ID" value="XM_031154549.1"/>
</dbReference>
<dbReference type="PANTHER" id="PTHR35563:SF2">
    <property type="entry name" value="BARREL METAL-DEPENDENT HYDROLASE, PUTATIVE (AFU_ORTHOLOGUE AFUA_1G16240)-RELATED"/>
    <property type="match status" value="1"/>
</dbReference>
<keyword evidence="3" id="KW-1185">Reference proteome</keyword>
<evidence type="ECO:0000259" key="1">
    <source>
        <dbReference type="Pfam" id="PF04909"/>
    </source>
</evidence>
<dbReference type="GO" id="GO:0016787">
    <property type="term" value="F:hydrolase activity"/>
    <property type="evidence" value="ECO:0007669"/>
    <property type="project" value="InterPro"/>
</dbReference>
<dbReference type="Pfam" id="PF04909">
    <property type="entry name" value="Amidohydro_2"/>
    <property type="match status" value="1"/>
</dbReference>
<protein>
    <recommendedName>
        <fullName evidence="1">Amidohydrolase-related domain-containing protein</fullName>
    </recommendedName>
</protein>
<comment type="caution">
    <text evidence="2">The sequence shown here is derived from an EMBL/GenBank/DDBJ whole genome shotgun (WGS) entry which is preliminary data.</text>
</comment>
<sequence>MSADPSLKIALNILDTPDFSFLYLRFSEQNLALNTLAMKLTSLLALMATNVAISKPTQGKIPAPKLPQLSWNTHTHCFDPERHPFKSSRSYTPEAAPLKDLIKQSPADNVMIVQATIEDGYSGLLDTLAKGHEQYPSKQILGTIFWDPEDSSLKNKTDAEWDRLHKAGVRSVRIHGSYGGSGDDLDWVLEKFVQVATYCPLERHGWTISAQLPLAMWSKMKDSILDHPKLKGVRIIADHNGSATPEDYETNQFNDFLALLETGRFYSKVGALHRRADDVALMEPIIKAFATAAPGGLVWGSDWPHVNASVKGLEPTPPLEVDTNEELRLLREWLTDDQWEKMFVCNPAQVFGMGKP</sequence>
<dbReference type="GeneID" id="41989845"/>
<evidence type="ECO:0000313" key="2">
    <source>
        <dbReference type="EMBL" id="RBR26817.1"/>
    </source>
</evidence>
<dbReference type="Gene3D" id="3.20.20.140">
    <property type="entry name" value="Metal-dependent hydrolases"/>
    <property type="match status" value="1"/>
</dbReference>